<protein>
    <submittedName>
        <fullName evidence="3">RNA polymerase primary sigma factor</fullName>
    </submittedName>
</protein>
<dbReference type="Gene3D" id="1.10.10.10">
    <property type="entry name" value="Winged helix-like DNA-binding domain superfamily/Winged helix DNA-binding domain"/>
    <property type="match status" value="1"/>
</dbReference>
<dbReference type="InterPro" id="IPR007624">
    <property type="entry name" value="RNA_pol_sigma70_r3"/>
</dbReference>
<feature type="region of interest" description="Disordered" evidence="1">
    <location>
        <begin position="1"/>
        <end position="30"/>
    </location>
</feature>
<comment type="caution">
    <text evidence="3">The sequence shown here is derived from an EMBL/GenBank/DDBJ whole genome shotgun (WGS) entry which is preliminary data.</text>
</comment>
<dbReference type="Proteomes" id="UP001241537">
    <property type="component" value="Unassembled WGS sequence"/>
</dbReference>
<dbReference type="InterPro" id="IPR036388">
    <property type="entry name" value="WH-like_DNA-bd_sf"/>
</dbReference>
<dbReference type="InterPro" id="IPR013324">
    <property type="entry name" value="RNA_pol_sigma_r3/r4-like"/>
</dbReference>
<sequence>MRRFGDQKKQPEELFGAWETTESGAADTSGEEEAGLDLLELYLEELRAVPQLSVQEEAELTGRAAMGEEHAKQRLTEGYLMYALTLVKDYMGGPISVSELIAVANLALVQAVSRYLANAVTSAKNTEGELESAVLRDTITAEVEAALKHSCEEAQSSGQEEQAIAERLNRLTEISRVMATELGRQATESELAERMRSTEEEIRELVKMSMQAL</sequence>
<evidence type="ECO:0000313" key="3">
    <source>
        <dbReference type="EMBL" id="MDQ0152917.1"/>
    </source>
</evidence>
<proteinExistence type="predicted"/>
<dbReference type="SUPFAM" id="SSF88659">
    <property type="entry name" value="Sigma3 and sigma4 domains of RNA polymerase sigma factors"/>
    <property type="match status" value="1"/>
</dbReference>
<reference evidence="3" key="1">
    <citation type="submission" date="2023-07" db="EMBL/GenBank/DDBJ databases">
        <title>Genomic Encyclopedia of Type Strains, Phase IV (KMG-IV): sequencing the most valuable type-strain genomes for metagenomic binning, comparative biology and taxonomic classification.</title>
        <authorList>
            <person name="Goeker M."/>
        </authorList>
    </citation>
    <scope>NUCLEOTIDE SEQUENCE</scope>
    <source>
        <strain evidence="3">DSM 19659</strain>
    </source>
</reference>
<dbReference type="GO" id="GO:0006352">
    <property type="term" value="P:DNA-templated transcription initiation"/>
    <property type="evidence" value="ECO:0007669"/>
    <property type="project" value="InterPro"/>
</dbReference>
<dbReference type="RefSeq" id="WP_307254867.1">
    <property type="nucleotide sequence ID" value="NZ_JAUSTO010000009.1"/>
</dbReference>
<dbReference type="GO" id="GO:0003700">
    <property type="term" value="F:DNA-binding transcription factor activity"/>
    <property type="evidence" value="ECO:0007669"/>
    <property type="project" value="InterPro"/>
</dbReference>
<evidence type="ECO:0000256" key="1">
    <source>
        <dbReference type="SAM" id="MobiDB-lite"/>
    </source>
</evidence>
<dbReference type="Pfam" id="PF04539">
    <property type="entry name" value="Sigma70_r3"/>
    <property type="match status" value="1"/>
</dbReference>
<dbReference type="EMBL" id="JAUSTO010000009">
    <property type="protein sequence ID" value="MDQ0152917.1"/>
    <property type="molecule type" value="Genomic_DNA"/>
</dbReference>
<dbReference type="Gene3D" id="1.20.120.1810">
    <property type="match status" value="1"/>
</dbReference>
<feature type="domain" description="RNA polymerase sigma-70 region 3" evidence="2">
    <location>
        <begin position="166"/>
        <end position="211"/>
    </location>
</feature>
<dbReference type="AlphaFoldDB" id="A0AAE3VB78"/>
<feature type="compositionally biased region" description="Basic and acidic residues" evidence="1">
    <location>
        <begin position="1"/>
        <end position="12"/>
    </location>
</feature>
<name>A0AAE3VB78_9FIRM</name>
<keyword evidence="4" id="KW-1185">Reference proteome</keyword>
<accession>A0AAE3VB78</accession>
<dbReference type="InterPro" id="IPR013325">
    <property type="entry name" value="RNA_pol_sigma_r2"/>
</dbReference>
<organism evidence="3 4">
    <name type="scientific">Moryella indoligenes</name>
    <dbReference type="NCBI Taxonomy" id="371674"/>
    <lineage>
        <taxon>Bacteria</taxon>
        <taxon>Bacillati</taxon>
        <taxon>Bacillota</taxon>
        <taxon>Clostridia</taxon>
        <taxon>Lachnospirales</taxon>
        <taxon>Lachnospiraceae</taxon>
        <taxon>Moryella</taxon>
    </lineage>
</organism>
<evidence type="ECO:0000259" key="2">
    <source>
        <dbReference type="Pfam" id="PF04539"/>
    </source>
</evidence>
<dbReference type="SUPFAM" id="SSF88946">
    <property type="entry name" value="Sigma2 domain of RNA polymerase sigma factors"/>
    <property type="match status" value="1"/>
</dbReference>
<evidence type="ECO:0000313" key="4">
    <source>
        <dbReference type="Proteomes" id="UP001241537"/>
    </source>
</evidence>
<gene>
    <name evidence="3" type="ORF">J2S20_001618</name>
</gene>